<protein>
    <submittedName>
        <fullName evidence="1">Uncharacterized protein</fullName>
    </submittedName>
</protein>
<sequence>MSRPSSRKILTSSQLQQPPPQLLASRLPCFASFCILAINHHLTISSITFLWLCIRSRFPRASLAPCIRSSLIRAHKSYLQYGWQHTYTTVAREFVASIRTRSVCRVPGRRGGIVLHLARLGLWSGFEDTAVFLPAMPLLVAAISSRRTNSTWNSSTT</sequence>
<dbReference type="Proteomes" id="UP000193067">
    <property type="component" value="Unassembled WGS sequence"/>
</dbReference>
<evidence type="ECO:0000313" key="1">
    <source>
        <dbReference type="EMBL" id="OSC97034.1"/>
    </source>
</evidence>
<dbReference type="AlphaFoldDB" id="A0A1Y2I7C0"/>
<name>A0A1Y2I7C0_TRAC3</name>
<dbReference type="EMBL" id="KZ084159">
    <property type="protein sequence ID" value="OSC97034.1"/>
    <property type="molecule type" value="Genomic_DNA"/>
</dbReference>
<organism evidence="1 2">
    <name type="scientific">Trametes coccinea (strain BRFM310)</name>
    <name type="common">Pycnoporus coccineus</name>
    <dbReference type="NCBI Taxonomy" id="1353009"/>
    <lineage>
        <taxon>Eukaryota</taxon>
        <taxon>Fungi</taxon>
        <taxon>Dikarya</taxon>
        <taxon>Basidiomycota</taxon>
        <taxon>Agaricomycotina</taxon>
        <taxon>Agaricomycetes</taxon>
        <taxon>Polyporales</taxon>
        <taxon>Polyporaceae</taxon>
        <taxon>Trametes</taxon>
    </lineage>
</organism>
<keyword evidence="2" id="KW-1185">Reference proteome</keyword>
<proteinExistence type="predicted"/>
<accession>A0A1Y2I7C0</accession>
<evidence type="ECO:0000313" key="2">
    <source>
        <dbReference type="Proteomes" id="UP000193067"/>
    </source>
</evidence>
<reference evidence="1 2" key="1">
    <citation type="journal article" date="2015" name="Biotechnol. Biofuels">
        <title>Enhanced degradation of softwood versus hardwood by the white-rot fungus Pycnoporus coccineus.</title>
        <authorList>
            <person name="Couturier M."/>
            <person name="Navarro D."/>
            <person name="Chevret D."/>
            <person name="Henrissat B."/>
            <person name="Piumi F."/>
            <person name="Ruiz-Duenas F.J."/>
            <person name="Martinez A.T."/>
            <person name="Grigoriev I.V."/>
            <person name="Riley R."/>
            <person name="Lipzen A."/>
            <person name="Berrin J.G."/>
            <person name="Master E.R."/>
            <person name="Rosso M.N."/>
        </authorList>
    </citation>
    <scope>NUCLEOTIDE SEQUENCE [LARGE SCALE GENOMIC DNA]</scope>
    <source>
        <strain evidence="1 2">BRFM310</strain>
    </source>
</reference>
<gene>
    <name evidence="1" type="ORF">PYCCODRAFT_1202869</name>
</gene>